<dbReference type="Proteomes" id="UP000613580">
    <property type="component" value="Unassembled WGS sequence"/>
</dbReference>
<proteinExistence type="predicted"/>
<protein>
    <submittedName>
        <fullName evidence="1">Uncharacterized protein</fullName>
    </submittedName>
</protein>
<evidence type="ECO:0000313" key="1">
    <source>
        <dbReference type="EMBL" id="KAF7322907.1"/>
    </source>
</evidence>
<dbReference type="AlphaFoldDB" id="A0A8H6WMK4"/>
<accession>A0A8H6WMK4</accession>
<gene>
    <name evidence="1" type="ORF">HMN09_00070200</name>
</gene>
<comment type="caution">
    <text evidence="1">The sequence shown here is derived from an EMBL/GenBank/DDBJ whole genome shotgun (WGS) entry which is preliminary data.</text>
</comment>
<dbReference type="OrthoDB" id="26525at2759"/>
<sequence length="181" mass="19945">MDIRAETPEPSRVQGRRNVGVVQLLDDEGNISDQLEKILKHIFAKYCVPPPSAPTSPSGLLVPPDGAYLSQEGLDKWATDTNGHPFTEETKEELVEFLDITESGQLTCVLLSFSSAISLTWCKASKASSRSISYKLRTMRRRLGEICPTTASTAHFSWSLRAQKIARPVNRIHNTATTTAS</sequence>
<dbReference type="EMBL" id="JACAZE010000001">
    <property type="protein sequence ID" value="KAF7322907.1"/>
    <property type="molecule type" value="Genomic_DNA"/>
</dbReference>
<name>A0A8H6WMK4_MYCCL</name>
<evidence type="ECO:0000313" key="2">
    <source>
        <dbReference type="Proteomes" id="UP000613580"/>
    </source>
</evidence>
<keyword evidence="2" id="KW-1185">Reference proteome</keyword>
<reference evidence="1" key="1">
    <citation type="submission" date="2020-05" db="EMBL/GenBank/DDBJ databases">
        <title>Mycena genomes resolve the evolution of fungal bioluminescence.</title>
        <authorList>
            <person name="Tsai I.J."/>
        </authorList>
    </citation>
    <scope>NUCLEOTIDE SEQUENCE</scope>
    <source>
        <strain evidence="1">110903Hualien_Pintung</strain>
    </source>
</reference>
<organism evidence="1 2">
    <name type="scientific">Mycena chlorophos</name>
    <name type="common">Agaric fungus</name>
    <name type="synonym">Agaricus chlorophos</name>
    <dbReference type="NCBI Taxonomy" id="658473"/>
    <lineage>
        <taxon>Eukaryota</taxon>
        <taxon>Fungi</taxon>
        <taxon>Dikarya</taxon>
        <taxon>Basidiomycota</taxon>
        <taxon>Agaricomycotina</taxon>
        <taxon>Agaricomycetes</taxon>
        <taxon>Agaricomycetidae</taxon>
        <taxon>Agaricales</taxon>
        <taxon>Marasmiineae</taxon>
        <taxon>Mycenaceae</taxon>
        <taxon>Mycena</taxon>
    </lineage>
</organism>